<dbReference type="Proteomes" id="UP001499863">
    <property type="component" value="Unassembled WGS sequence"/>
</dbReference>
<dbReference type="SUPFAM" id="SSF89372">
    <property type="entry name" value="Fucose-specific lectin"/>
    <property type="match status" value="1"/>
</dbReference>
<protein>
    <submittedName>
        <fullName evidence="1">Uncharacterized protein</fullName>
    </submittedName>
</protein>
<dbReference type="EMBL" id="BAAAKJ010000132">
    <property type="protein sequence ID" value="GAA1393126.1"/>
    <property type="molecule type" value="Genomic_DNA"/>
</dbReference>
<accession>A0ABP4IQJ3</accession>
<evidence type="ECO:0000313" key="1">
    <source>
        <dbReference type="EMBL" id="GAA1393126.1"/>
    </source>
</evidence>
<name>A0ABP4IQJ3_9ACTN</name>
<proteinExistence type="predicted"/>
<comment type="caution">
    <text evidence="1">The sequence shown here is derived from an EMBL/GenBank/DDBJ whole genome shotgun (WGS) entry which is preliminary data.</text>
</comment>
<organism evidence="1 2">
    <name type="scientific">Kitasatospora putterlickiae</name>
    <dbReference type="NCBI Taxonomy" id="221725"/>
    <lineage>
        <taxon>Bacteria</taxon>
        <taxon>Bacillati</taxon>
        <taxon>Actinomycetota</taxon>
        <taxon>Actinomycetes</taxon>
        <taxon>Kitasatosporales</taxon>
        <taxon>Streptomycetaceae</taxon>
        <taxon>Kitasatospora</taxon>
    </lineage>
</organism>
<evidence type="ECO:0000313" key="2">
    <source>
        <dbReference type="Proteomes" id="UP001499863"/>
    </source>
</evidence>
<keyword evidence="2" id="KW-1185">Reference proteome</keyword>
<dbReference type="Gene3D" id="2.120.10.70">
    <property type="entry name" value="Fucose-specific lectin"/>
    <property type="match status" value="1"/>
</dbReference>
<reference evidence="2" key="1">
    <citation type="journal article" date="2019" name="Int. J. Syst. Evol. Microbiol.">
        <title>The Global Catalogue of Microorganisms (GCM) 10K type strain sequencing project: providing services to taxonomists for standard genome sequencing and annotation.</title>
        <authorList>
            <consortium name="The Broad Institute Genomics Platform"/>
            <consortium name="The Broad Institute Genome Sequencing Center for Infectious Disease"/>
            <person name="Wu L."/>
            <person name="Ma J."/>
        </authorList>
    </citation>
    <scope>NUCLEOTIDE SEQUENCE [LARGE SCALE GENOMIC DNA]</scope>
    <source>
        <strain evidence="2">JCM 12393</strain>
    </source>
</reference>
<gene>
    <name evidence="1" type="ORF">GCM10009639_25760</name>
</gene>
<sequence>MSSTSSTSATSSTSRRLECASYDSLTDKWTPVPGIPGAESGFAPAVEAYKSRLYCLHQDLADDGAGTLWWSSSGEEPIAWSENEAVLDADGRLVPCAGPPAVTHANDFLYCVNHRSGKDNYLWWSRYNMEGEEIGWRNWQPVEDKEHTIVRSANPAALAVYDGLVYCVHDDEDGRLRWITYDTHARAWGEDSPIPGDIPSRRVLAVERYKDLLYCVHDGEDDGLYWLTYDSGTGEWSEDRPVRYFNREPVRGARTLRLSRHNDFLYFSYYRGPDDGTGKLHWLRFNSDYTNPWSSERAGPSGHAYPGLDTAPYFGLLYQVYRA</sequence>
<dbReference type="RefSeq" id="WP_344333404.1">
    <property type="nucleotide sequence ID" value="NZ_BAAAKJ010000132.1"/>
</dbReference>